<proteinExistence type="predicted"/>
<dbReference type="AlphaFoldDB" id="A0A0F5YJ92"/>
<dbReference type="OrthoDB" id="517841at2"/>
<comment type="caution">
    <text evidence="1">The sequence shown here is derived from an EMBL/GenBank/DDBJ whole genome shotgun (WGS) entry which is preliminary data.</text>
</comment>
<dbReference type="Proteomes" id="UP000033607">
    <property type="component" value="Unassembled WGS sequence"/>
</dbReference>
<dbReference type="EMBL" id="LATL02000123">
    <property type="protein sequence ID" value="KKD38828.1"/>
    <property type="molecule type" value="Genomic_DNA"/>
</dbReference>
<evidence type="ECO:0000313" key="1">
    <source>
        <dbReference type="EMBL" id="KKD38828.1"/>
    </source>
</evidence>
<accession>A0A0F5YJ92</accession>
<name>A0A0F5YJ92_9CYAN</name>
<evidence type="ECO:0008006" key="3">
    <source>
        <dbReference type="Google" id="ProtNLM"/>
    </source>
</evidence>
<evidence type="ECO:0000313" key="2">
    <source>
        <dbReference type="Proteomes" id="UP000033607"/>
    </source>
</evidence>
<gene>
    <name evidence="1" type="ORF">WN50_06890</name>
</gene>
<organism evidence="1 2">
    <name type="scientific">Limnoraphis robusta CS-951</name>
    <dbReference type="NCBI Taxonomy" id="1637645"/>
    <lineage>
        <taxon>Bacteria</taxon>
        <taxon>Bacillati</taxon>
        <taxon>Cyanobacteriota</taxon>
        <taxon>Cyanophyceae</taxon>
        <taxon>Oscillatoriophycideae</taxon>
        <taxon>Oscillatoriales</taxon>
        <taxon>Sirenicapillariaceae</taxon>
        <taxon>Limnoraphis</taxon>
    </lineage>
</organism>
<protein>
    <recommendedName>
        <fullName evidence="3">DNA-binding protein</fullName>
    </recommendedName>
</protein>
<reference evidence="1 2" key="1">
    <citation type="submission" date="2015-06" db="EMBL/GenBank/DDBJ databases">
        <title>Draft genome assembly of filamentous brackish cyanobacterium Limnoraphis robusta strain CS-951.</title>
        <authorList>
            <person name="Willis A."/>
            <person name="Parks M."/>
            <person name="Burford M.A."/>
        </authorList>
    </citation>
    <scope>NUCLEOTIDE SEQUENCE [LARGE SCALE GENOMIC DNA]</scope>
    <source>
        <strain evidence="1 2">CS-951</strain>
    </source>
</reference>
<sequence>MIIGTTEAAHILKISTARLRVLLIAGRVEGAYKTGKMWLIPLFNGRPIIKRGKRGPAPRWRNPRTPAKTIIHVNSHKIRENQKQNLQQPVITVKKWCDPSEETHFFPDNQPSTPLVDSPTKSNINIYGNEVEILGGCRVVYRPNSPRCGARVWIETLYDVKVT</sequence>
<dbReference type="RefSeq" id="WP_046277778.1">
    <property type="nucleotide sequence ID" value="NZ_LATL02000123.1"/>
</dbReference>